<evidence type="ECO:0000313" key="3">
    <source>
        <dbReference type="Proteomes" id="UP000694460"/>
    </source>
</evidence>
<dbReference type="InterPro" id="IPR019710">
    <property type="entry name" value="DUF4226"/>
</dbReference>
<evidence type="ECO:0000313" key="2">
    <source>
        <dbReference type="EMBL" id="MBP2456289.1"/>
    </source>
</evidence>
<dbReference type="Proteomes" id="UP000694460">
    <property type="component" value="Unassembled WGS sequence"/>
</dbReference>
<evidence type="ECO:0000256" key="1">
    <source>
        <dbReference type="SAM" id="MobiDB-lite"/>
    </source>
</evidence>
<evidence type="ECO:0008006" key="4">
    <source>
        <dbReference type="Google" id="ProtNLM"/>
    </source>
</evidence>
<feature type="compositionally biased region" description="Low complexity" evidence="1">
    <location>
        <begin position="260"/>
        <end position="291"/>
    </location>
</feature>
<keyword evidence="3" id="KW-1185">Reference proteome</keyword>
<feature type="compositionally biased region" description="Basic and acidic residues" evidence="1">
    <location>
        <begin position="359"/>
        <end position="386"/>
    </location>
</feature>
<protein>
    <recommendedName>
        <fullName evidence="4">Biofilm regulator BssS</fullName>
    </recommendedName>
</protein>
<proteinExistence type="predicted"/>
<organism evidence="2 3">
    <name type="scientific">Mycolicibacterium lutetiense</name>
    <dbReference type="NCBI Taxonomy" id="1641992"/>
    <lineage>
        <taxon>Bacteria</taxon>
        <taxon>Bacillati</taxon>
        <taxon>Actinomycetota</taxon>
        <taxon>Actinomycetes</taxon>
        <taxon>Mycobacteriales</taxon>
        <taxon>Mycobacteriaceae</taxon>
        <taxon>Mycolicibacterium</taxon>
    </lineage>
</organism>
<sequence length="544" mass="55152">MTAWAETMTGNLLNFSQVLGGGSAPMSPPRMPAPPLSPDATVTIPAIDDRRDITDKQRAVLAYQGIDPETAPLSDINHGLGLPKQAPAPNSPPPAPPAPVTPASNSGTPAVTPVGDGQHDGDGQLSGAAADVAKRLDETLGKNRSAINNADEQLADAILKAQSSSEAGKAKLKQLQDSIIDQVQKLSPTLDTQAGQQQLAEFLRGKASEILNVANTAELDAKSHAALLDGVAAQLDAIGDGDHGKAGNQGEPGDPEQQNQPGGDQPAASPAGAAPSDAPLPSDPLLDGLASDPLMQGLGSLLGPAAGALGGLPQMMGGMMPGMGGGGGLPLGDIGSAIGSAIRGGATDGPTDPLTDPPLNDKAEDKPDTDDKGEAKPADDKPEDHTAQTTPAAAPADAATPNAPQAQPGQVEQAAANDLKVKLPQSGDEVPVANAALKKAGDEVLSGKSIDDAYRNAGLAMSPPGAPITKNMVSRSEGLEFGDVGQFTDHRVMALGNDKVWDNGREIPLKDLQVGTTFLGWERPHTTQPVIAATATTPTPPSRT</sequence>
<name>A0ABS5A3E8_9MYCO</name>
<gene>
    <name evidence="2" type="ORF">JOF57_006265</name>
</gene>
<feature type="region of interest" description="Disordered" evidence="1">
    <location>
        <begin position="340"/>
        <end position="421"/>
    </location>
</feature>
<feature type="compositionally biased region" description="Low complexity" evidence="1">
    <location>
        <begin position="387"/>
        <end position="410"/>
    </location>
</feature>
<feature type="region of interest" description="Disordered" evidence="1">
    <location>
        <begin position="69"/>
        <end position="127"/>
    </location>
</feature>
<reference evidence="2 3" key="1">
    <citation type="submission" date="2021-03" db="EMBL/GenBank/DDBJ databases">
        <title>Sequencing the genomes of 1000 actinobacteria strains.</title>
        <authorList>
            <person name="Klenk H.-P."/>
        </authorList>
    </citation>
    <scope>NUCLEOTIDE SEQUENCE [LARGE SCALE GENOMIC DNA]</scope>
    <source>
        <strain evidence="2 3">DSM 46713</strain>
    </source>
</reference>
<dbReference type="EMBL" id="JAGIOP010000003">
    <property type="protein sequence ID" value="MBP2456289.1"/>
    <property type="molecule type" value="Genomic_DNA"/>
</dbReference>
<feature type="compositionally biased region" description="Pro residues" evidence="1">
    <location>
        <begin position="89"/>
        <end position="100"/>
    </location>
</feature>
<accession>A0ABS5A3E8</accession>
<feature type="region of interest" description="Disordered" evidence="1">
    <location>
        <begin position="238"/>
        <end position="291"/>
    </location>
</feature>
<comment type="caution">
    <text evidence="2">The sequence shown here is derived from an EMBL/GenBank/DDBJ whole genome shotgun (WGS) entry which is preliminary data.</text>
</comment>
<dbReference type="RefSeq" id="WP_209923925.1">
    <property type="nucleotide sequence ID" value="NZ_JAGIOP010000003.1"/>
</dbReference>
<feature type="compositionally biased region" description="Low complexity" evidence="1">
    <location>
        <begin position="340"/>
        <end position="358"/>
    </location>
</feature>
<dbReference type="Pfam" id="PF10774">
    <property type="entry name" value="DUF4226"/>
    <property type="match status" value="1"/>
</dbReference>